<feature type="non-terminal residue" evidence="1">
    <location>
        <position position="1"/>
    </location>
</feature>
<dbReference type="Proteomes" id="UP001178461">
    <property type="component" value="Chromosome 12"/>
</dbReference>
<organism evidence="1 2">
    <name type="scientific">Podarcis lilfordi</name>
    <name type="common">Lilford's wall lizard</name>
    <dbReference type="NCBI Taxonomy" id="74358"/>
    <lineage>
        <taxon>Eukaryota</taxon>
        <taxon>Metazoa</taxon>
        <taxon>Chordata</taxon>
        <taxon>Craniata</taxon>
        <taxon>Vertebrata</taxon>
        <taxon>Euteleostomi</taxon>
        <taxon>Lepidosauria</taxon>
        <taxon>Squamata</taxon>
        <taxon>Bifurcata</taxon>
        <taxon>Unidentata</taxon>
        <taxon>Episquamata</taxon>
        <taxon>Laterata</taxon>
        <taxon>Lacertibaenia</taxon>
        <taxon>Lacertidae</taxon>
        <taxon>Podarcis</taxon>
    </lineage>
</organism>
<evidence type="ECO:0000313" key="1">
    <source>
        <dbReference type="EMBL" id="CAI5788985.1"/>
    </source>
</evidence>
<accession>A0AA35L349</accession>
<protein>
    <submittedName>
        <fullName evidence="1">Uncharacterized protein</fullName>
    </submittedName>
</protein>
<keyword evidence="2" id="KW-1185">Reference proteome</keyword>
<sequence>CGKEPPDRLALLLPSSPSIATSGLDCGGGGVPSRRVPWGCQVARQALISSRRTLGEFCNHLEKTESCKGCCYFPSSLPLLTVGTSLLVFPPVLLK</sequence>
<gene>
    <name evidence="1" type="ORF">PODLI_1B028729</name>
</gene>
<name>A0AA35L349_9SAUR</name>
<evidence type="ECO:0000313" key="2">
    <source>
        <dbReference type="Proteomes" id="UP001178461"/>
    </source>
</evidence>
<reference evidence="1" key="1">
    <citation type="submission" date="2022-12" db="EMBL/GenBank/DDBJ databases">
        <authorList>
            <person name="Alioto T."/>
            <person name="Alioto T."/>
            <person name="Gomez Garrido J."/>
        </authorList>
    </citation>
    <scope>NUCLEOTIDE SEQUENCE</scope>
</reference>
<proteinExistence type="predicted"/>
<dbReference type="AlphaFoldDB" id="A0AA35L349"/>
<dbReference type="EMBL" id="OX395137">
    <property type="protein sequence ID" value="CAI5788985.1"/>
    <property type="molecule type" value="Genomic_DNA"/>
</dbReference>